<evidence type="ECO:0008006" key="3">
    <source>
        <dbReference type="Google" id="ProtNLM"/>
    </source>
</evidence>
<comment type="caution">
    <text evidence="1">The sequence shown here is derived from an EMBL/GenBank/DDBJ whole genome shotgun (WGS) entry which is preliminary data.</text>
</comment>
<evidence type="ECO:0000313" key="2">
    <source>
        <dbReference type="Proteomes" id="UP000239576"/>
    </source>
</evidence>
<dbReference type="SUPFAM" id="SSF141694">
    <property type="entry name" value="AF2212/PG0164-like"/>
    <property type="match status" value="1"/>
</dbReference>
<keyword evidence="2" id="KW-1185">Reference proteome</keyword>
<proteinExistence type="predicted"/>
<gene>
    <name evidence="1" type="ORF">C7B82_30525</name>
</gene>
<protein>
    <recommendedName>
        <fullName evidence="3">DUF104 domain-containing protein</fullName>
    </recommendedName>
</protein>
<reference evidence="2" key="1">
    <citation type="submission" date="2018-02" db="EMBL/GenBank/DDBJ databases">
        <authorList>
            <person name="Moore K."/>
            <person name="Momper L."/>
        </authorList>
    </citation>
    <scope>NUCLEOTIDE SEQUENCE [LARGE SCALE GENOMIC DNA]</scope>
    <source>
        <strain evidence="2">ULC18</strain>
    </source>
</reference>
<name>A0A2T1DT13_9CYAN</name>
<accession>A0A2T1DT13</accession>
<dbReference type="RefSeq" id="WP_106261064.1">
    <property type="nucleotide sequence ID" value="NZ_CAWNSW010000141.1"/>
</dbReference>
<dbReference type="InterPro" id="IPR008203">
    <property type="entry name" value="AF2212-like"/>
</dbReference>
<dbReference type="InterPro" id="IPR024069">
    <property type="entry name" value="AF2212-like_dom_sf"/>
</dbReference>
<dbReference type="EMBL" id="PVWK01000160">
    <property type="protein sequence ID" value="PSB23615.1"/>
    <property type="molecule type" value="Genomic_DNA"/>
</dbReference>
<dbReference type="Proteomes" id="UP000239576">
    <property type="component" value="Unassembled WGS sequence"/>
</dbReference>
<sequence length="78" mass="8450">MIQIVEAVFDGTTLHPTAPLDLEAGTLVRITVESVSPETSANPKSFLQTAKSLHLQGAPDWSANLDHYLYSDAVQENV</sequence>
<organism evidence="1 2">
    <name type="scientific">Stenomitos frigidus ULC18</name>
    <dbReference type="NCBI Taxonomy" id="2107698"/>
    <lineage>
        <taxon>Bacteria</taxon>
        <taxon>Bacillati</taxon>
        <taxon>Cyanobacteriota</taxon>
        <taxon>Cyanophyceae</taxon>
        <taxon>Leptolyngbyales</taxon>
        <taxon>Leptolyngbyaceae</taxon>
        <taxon>Stenomitos</taxon>
    </lineage>
</organism>
<dbReference type="OrthoDB" id="428699at2"/>
<dbReference type="AlphaFoldDB" id="A0A2T1DT13"/>
<dbReference type="Pfam" id="PF01954">
    <property type="entry name" value="AF2212-like"/>
    <property type="match status" value="1"/>
</dbReference>
<reference evidence="1 2" key="2">
    <citation type="submission" date="2018-03" db="EMBL/GenBank/DDBJ databases">
        <title>The ancient ancestry and fast evolution of plastids.</title>
        <authorList>
            <person name="Moore K.R."/>
            <person name="Magnabosco C."/>
            <person name="Momper L."/>
            <person name="Gold D.A."/>
            <person name="Bosak T."/>
            <person name="Fournier G.P."/>
        </authorList>
    </citation>
    <scope>NUCLEOTIDE SEQUENCE [LARGE SCALE GENOMIC DNA]</scope>
    <source>
        <strain evidence="1 2">ULC18</strain>
    </source>
</reference>
<dbReference type="Gene3D" id="4.10.1150.10">
    <property type="entry name" value="AF2212/PG0164-like"/>
    <property type="match status" value="1"/>
</dbReference>
<evidence type="ECO:0000313" key="1">
    <source>
        <dbReference type="EMBL" id="PSB23615.1"/>
    </source>
</evidence>